<name>A0A5B7WQB7_9MICC</name>
<dbReference type="AlphaFoldDB" id="A0A5B7WQB7"/>
<accession>A0A5B7WQB7</accession>
<organism evidence="1 2">
    <name type="scientific">Glutamicibacter creatinolyticus</name>
    <dbReference type="NCBI Taxonomy" id="162496"/>
    <lineage>
        <taxon>Bacteria</taxon>
        <taxon>Bacillati</taxon>
        <taxon>Actinomycetota</taxon>
        <taxon>Actinomycetes</taxon>
        <taxon>Micrococcales</taxon>
        <taxon>Micrococcaceae</taxon>
        <taxon>Glutamicibacter</taxon>
    </lineage>
</organism>
<reference evidence="1 2" key="1">
    <citation type="submission" date="2018-12" db="EMBL/GenBank/DDBJ databases">
        <title>Complete Genome Sequence of Glutamicibacter creatinolyticus strain LGCM259,isolated from an abscess of a 12-year-old mare in Italy.</title>
        <authorList>
            <person name="Santos R.G."/>
            <person name="Silva A.L."/>
            <person name="Seyffert N."/>
            <person name="Castro T.L.P."/>
            <person name="Attili A.R."/>
            <person name="Rifici C."/>
            <person name="Mazzullo G."/>
            <person name="Brenig B."/>
            <person name="Venanzi F."/>
            <person name="Azevedo V."/>
        </authorList>
    </citation>
    <scope>NUCLEOTIDE SEQUENCE [LARGE SCALE GENOMIC DNA]</scope>
    <source>
        <strain evidence="1 2">LGCM 259</strain>
    </source>
</reference>
<dbReference type="Proteomes" id="UP000307000">
    <property type="component" value="Chromosome"/>
</dbReference>
<protein>
    <submittedName>
        <fullName evidence="1">Uncharacterized protein</fullName>
    </submittedName>
</protein>
<evidence type="ECO:0000313" key="1">
    <source>
        <dbReference type="EMBL" id="QCY46069.1"/>
    </source>
</evidence>
<dbReference type="EMBL" id="CP034412">
    <property type="protein sequence ID" value="QCY46069.1"/>
    <property type="molecule type" value="Genomic_DNA"/>
</dbReference>
<sequence length="88" mass="9657">MEQLLILHLAHDTSKVSGVVRLVELSKNREQYLFDGQLGVLIQGQAIVNTADNESRMMLRDTVIGSESEGVRLHGRGTLAVVSLDRNG</sequence>
<keyword evidence="2" id="KW-1185">Reference proteome</keyword>
<gene>
    <name evidence="1" type="ORF">GcLGCM259_0287</name>
</gene>
<proteinExistence type="predicted"/>
<evidence type="ECO:0000313" key="2">
    <source>
        <dbReference type="Proteomes" id="UP000307000"/>
    </source>
</evidence>
<dbReference type="KEGG" id="gcr:GcLGCM259_0287"/>